<feature type="compositionally biased region" description="Polar residues" evidence="1">
    <location>
        <begin position="39"/>
        <end position="62"/>
    </location>
</feature>
<protein>
    <submittedName>
        <fullName evidence="2">Ribonuclease</fullName>
    </submittedName>
</protein>
<dbReference type="Proteomes" id="UP000324767">
    <property type="component" value="Unassembled WGS sequence"/>
</dbReference>
<organism evidence="2 3">
    <name type="scientific">Lasallia pustulata</name>
    <dbReference type="NCBI Taxonomy" id="136370"/>
    <lineage>
        <taxon>Eukaryota</taxon>
        <taxon>Fungi</taxon>
        <taxon>Dikarya</taxon>
        <taxon>Ascomycota</taxon>
        <taxon>Pezizomycotina</taxon>
        <taxon>Lecanoromycetes</taxon>
        <taxon>OSLEUM clade</taxon>
        <taxon>Umbilicariomycetidae</taxon>
        <taxon>Umbilicariales</taxon>
        <taxon>Umbilicariaceae</taxon>
        <taxon>Lasallia</taxon>
    </lineage>
</organism>
<reference evidence="2 3" key="1">
    <citation type="submission" date="2019-09" db="EMBL/GenBank/DDBJ databases">
        <title>The hologenome of the rock-dwelling lichen Lasallia pustulata.</title>
        <authorList>
            <person name="Greshake Tzovaras B."/>
            <person name="Segers F."/>
            <person name="Bicker A."/>
            <person name="Dal Grande F."/>
            <person name="Otte J."/>
            <person name="Hankeln T."/>
            <person name="Schmitt I."/>
            <person name="Ebersberger I."/>
        </authorList>
    </citation>
    <scope>NUCLEOTIDE SEQUENCE [LARGE SCALE GENOMIC DNA]</scope>
    <source>
        <strain evidence="2">A1-1</strain>
    </source>
</reference>
<feature type="region of interest" description="Disordered" evidence="1">
    <location>
        <begin position="1"/>
        <end position="76"/>
    </location>
</feature>
<accession>A0A5M8PE24</accession>
<proteinExistence type="predicted"/>
<dbReference type="OrthoDB" id="5499814at2759"/>
<dbReference type="AlphaFoldDB" id="A0A5M8PE24"/>
<feature type="compositionally biased region" description="Low complexity" evidence="1">
    <location>
        <begin position="24"/>
        <end position="38"/>
    </location>
</feature>
<evidence type="ECO:0000313" key="2">
    <source>
        <dbReference type="EMBL" id="KAA6407154.1"/>
    </source>
</evidence>
<feature type="compositionally biased region" description="Low complexity" evidence="1">
    <location>
        <begin position="63"/>
        <end position="76"/>
    </location>
</feature>
<evidence type="ECO:0000256" key="1">
    <source>
        <dbReference type="SAM" id="MobiDB-lite"/>
    </source>
</evidence>
<dbReference type="EMBL" id="VXIT01000019">
    <property type="protein sequence ID" value="KAA6407154.1"/>
    <property type="molecule type" value="Genomic_DNA"/>
</dbReference>
<gene>
    <name evidence="2" type="ORF">FRX48_08955</name>
</gene>
<evidence type="ECO:0000313" key="3">
    <source>
        <dbReference type="Proteomes" id="UP000324767"/>
    </source>
</evidence>
<sequence>MGNQYPPKGGNVSETKSTLGEYGRSSSPRSHPHPFTSSDASSFNVNHTNVQNPNVQYQTRNGPLSSDSQYPQSQYSQSYAAPAFNPRQRHPLTAHNLYVNHNECVDPFIHQQREQQRYASQVAAAQSLGIDMSNPAFASNPVVKNPVVKNPVVKNPVVKNPVVKNPVVKNPVVKNPVVKNPVVKNPVVKTPVVEDPVVKNPVVKTPVVEDPVVKDLIVRIAGVPDTDLVTAHFAASAMKSSTWRRRHYGQGRIMLSGISYSPFVFSPPNRMFSLV</sequence>
<comment type="caution">
    <text evidence="2">The sequence shown here is derived from an EMBL/GenBank/DDBJ whole genome shotgun (WGS) entry which is preliminary data.</text>
</comment>
<name>A0A5M8PE24_9LECA</name>